<proteinExistence type="predicted"/>
<protein>
    <submittedName>
        <fullName evidence="1">Uncharacterized protein</fullName>
    </submittedName>
</protein>
<dbReference type="Proteomes" id="UP000003167">
    <property type="component" value="Unassembled WGS sequence"/>
</dbReference>
<dbReference type="PATRIC" id="fig|999422.3.peg.1294"/>
<dbReference type="EMBL" id="AGEK01000023">
    <property type="protein sequence ID" value="EHO70853.1"/>
    <property type="molecule type" value="Genomic_DNA"/>
</dbReference>
<dbReference type="RefSeq" id="WP_008565172.1">
    <property type="nucleotide sequence ID" value="NZ_JH594502.1"/>
</dbReference>
<evidence type="ECO:0000313" key="2">
    <source>
        <dbReference type="Proteomes" id="UP000003167"/>
    </source>
</evidence>
<name>H1HM60_9BACT</name>
<sequence>MHIIYRNLFTKLRIDNFQTQERLEPMSRFKIRKLMAIMKHIADMPAGEIALSNPILNRRLKKIQREEPHAIDTSIETIYLLRIIVSNVNATMNYGMPVRGIIQLGQYLRSRGDKVDFVKLELWLAKLHIARLAQLQGSVLTSLLGFSKDELPFVKRIERNAVPLTLRSISNIERDEAQHAGQDNDLPPHNTRKLLCRNISYLTYAPMETIGNLLSNFSKSLPKIEE</sequence>
<keyword evidence="2" id="KW-1185">Reference proteome</keyword>
<organism evidence="1 2">
    <name type="scientific">Segatella maculosa OT 289</name>
    <dbReference type="NCBI Taxonomy" id="999422"/>
    <lineage>
        <taxon>Bacteria</taxon>
        <taxon>Pseudomonadati</taxon>
        <taxon>Bacteroidota</taxon>
        <taxon>Bacteroidia</taxon>
        <taxon>Bacteroidales</taxon>
        <taxon>Prevotellaceae</taxon>
        <taxon>Segatella</taxon>
    </lineage>
</organism>
<reference evidence="1 2" key="1">
    <citation type="submission" date="2011-12" db="EMBL/GenBank/DDBJ databases">
        <title>The Genome Sequence of Prevotella maculosa OT 289.</title>
        <authorList>
            <consortium name="The Broad Institute Genome Sequencing Platform"/>
            <person name="Earl A."/>
            <person name="Ward D."/>
            <person name="Feldgarden M."/>
            <person name="Gevers D."/>
            <person name="Izard J."/>
            <person name="Blanton J.M."/>
            <person name="Mathney J."/>
            <person name="Tanner A.C."/>
            <person name="Dewhirst F.E."/>
            <person name="Young S.K."/>
            <person name="Zeng Q."/>
            <person name="Gargeya S."/>
            <person name="Fitzgerald M."/>
            <person name="Haas B."/>
            <person name="Abouelleil A."/>
            <person name="Alvarado L."/>
            <person name="Arachchi H.M."/>
            <person name="Berlin A."/>
            <person name="Chapman S.B."/>
            <person name="Gearin G."/>
            <person name="Goldberg J."/>
            <person name="Griggs A."/>
            <person name="Gujja S."/>
            <person name="Hansen M."/>
            <person name="Heiman D."/>
            <person name="Howarth C."/>
            <person name="Larimer J."/>
            <person name="Lui A."/>
            <person name="MacDonald P.J.P."/>
            <person name="McCowen C."/>
            <person name="Montmayeur A."/>
            <person name="Murphy C."/>
            <person name="Neiman D."/>
            <person name="Pearson M."/>
            <person name="Priest M."/>
            <person name="Roberts A."/>
            <person name="Saif S."/>
            <person name="Shea T."/>
            <person name="Sisk P."/>
            <person name="Stolte C."/>
            <person name="Sykes S."/>
            <person name="Wortman J."/>
            <person name="Nusbaum C."/>
            <person name="Birren B."/>
        </authorList>
    </citation>
    <scope>NUCLEOTIDE SEQUENCE [LARGE SCALE GENOMIC DNA]</scope>
    <source>
        <strain evidence="1 2">OT 289</strain>
    </source>
</reference>
<dbReference type="HOGENOM" id="CLU_1029967_0_0_10"/>
<dbReference type="OrthoDB" id="1081769at2"/>
<gene>
    <name evidence="1" type="ORF">HMPREF9944_01254</name>
</gene>
<evidence type="ECO:0000313" key="1">
    <source>
        <dbReference type="EMBL" id="EHO70853.1"/>
    </source>
</evidence>
<accession>H1HM60</accession>
<dbReference type="STRING" id="999422.HMPREF9944_01254"/>
<comment type="caution">
    <text evidence="1">The sequence shown here is derived from an EMBL/GenBank/DDBJ whole genome shotgun (WGS) entry which is preliminary data.</text>
</comment>
<dbReference type="AlphaFoldDB" id="H1HM60"/>